<dbReference type="RefSeq" id="WP_136461588.1">
    <property type="nucleotide sequence ID" value="NZ_SRKY01000001.1"/>
</dbReference>
<proteinExistence type="predicted"/>
<evidence type="ECO:0000313" key="3">
    <source>
        <dbReference type="Proteomes" id="UP000306602"/>
    </source>
</evidence>
<dbReference type="AlphaFoldDB" id="A0A4S4NIY3"/>
<protein>
    <submittedName>
        <fullName evidence="2">Uncharacterized protein</fullName>
    </submittedName>
</protein>
<dbReference type="EMBL" id="SRKY01000001">
    <property type="protein sequence ID" value="THH38697.1"/>
    <property type="molecule type" value="Genomic_DNA"/>
</dbReference>
<gene>
    <name evidence="2" type="ORF">E4Z66_03765</name>
</gene>
<organism evidence="2 3">
    <name type="scientific">Aliishimia ponticola</name>
    <dbReference type="NCBI Taxonomy" id="2499833"/>
    <lineage>
        <taxon>Bacteria</taxon>
        <taxon>Pseudomonadati</taxon>
        <taxon>Pseudomonadota</taxon>
        <taxon>Alphaproteobacteria</taxon>
        <taxon>Rhodobacterales</taxon>
        <taxon>Paracoccaceae</taxon>
        <taxon>Aliishimia</taxon>
    </lineage>
</organism>
<keyword evidence="3" id="KW-1185">Reference proteome</keyword>
<dbReference type="OrthoDB" id="9852129at2"/>
<name>A0A4S4NIY3_9RHOB</name>
<evidence type="ECO:0000256" key="1">
    <source>
        <dbReference type="SAM" id="SignalP"/>
    </source>
</evidence>
<keyword evidence="1" id="KW-0732">Signal</keyword>
<comment type="caution">
    <text evidence="2">The sequence shown here is derived from an EMBL/GenBank/DDBJ whole genome shotgun (WGS) entry which is preliminary data.</text>
</comment>
<feature type="signal peptide" evidence="1">
    <location>
        <begin position="1"/>
        <end position="22"/>
    </location>
</feature>
<dbReference type="Proteomes" id="UP000306602">
    <property type="component" value="Unassembled WGS sequence"/>
</dbReference>
<sequence length="110" mass="11740">MKRILKAITICAVTSLSAPLAAQEAAPGDTLSAQLPRTQDVARFKLVKSAKEEMRRDSDLARLSLIALGGLERACWPNPFQACGCTLDGFATSCYFVATCLSAGLCELDD</sequence>
<feature type="chain" id="PRO_5020809633" evidence="1">
    <location>
        <begin position="23"/>
        <end position="110"/>
    </location>
</feature>
<reference evidence="2 3" key="1">
    <citation type="submission" date="2019-04" db="EMBL/GenBank/DDBJ databases">
        <title>Shimia ponticola sp. nov., isolated from seawater.</title>
        <authorList>
            <person name="Kim Y.-O."/>
            <person name="Yoon J.-H."/>
        </authorList>
    </citation>
    <scope>NUCLEOTIDE SEQUENCE [LARGE SCALE GENOMIC DNA]</scope>
    <source>
        <strain evidence="2 3">MYP11</strain>
    </source>
</reference>
<accession>A0A4S4NIY3</accession>
<evidence type="ECO:0000313" key="2">
    <source>
        <dbReference type="EMBL" id="THH38697.1"/>
    </source>
</evidence>